<dbReference type="Proteomes" id="UP000242188">
    <property type="component" value="Unassembled WGS sequence"/>
</dbReference>
<dbReference type="GO" id="GO:0016020">
    <property type="term" value="C:membrane"/>
    <property type="evidence" value="ECO:0007669"/>
    <property type="project" value="UniProtKB-SubCell"/>
</dbReference>
<dbReference type="GO" id="GO:0006805">
    <property type="term" value="P:xenobiotic metabolic process"/>
    <property type="evidence" value="ECO:0007669"/>
    <property type="project" value="TreeGrafter"/>
</dbReference>
<dbReference type="InterPro" id="IPR008069">
    <property type="entry name" value="Cyt_P450_E_grp-I_CYP2D-like"/>
</dbReference>
<keyword evidence="5 10" id="KW-0560">Oxidoreductase</keyword>
<evidence type="ECO:0000256" key="8">
    <source>
        <dbReference type="ARBA" id="ARBA00023136"/>
    </source>
</evidence>
<comment type="similarity">
    <text evidence="3 10">Belongs to the cytochrome P450 family.</text>
</comment>
<dbReference type="Pfam" id="PF00067">
    <property type="entry name" value="p450"/>
    <property type="match status" value="1"/>
</dbReference>
<dbReference type="PRINTS" id="PR01686">
    <property type="entry name" value="EP450ICYP2D"/>
</dbReference>
<dbReference type="GO" id="GO:0008395">
    <property type="term" value="F:steroid hydroxylase activity"/>
    <property type="evidence" value="ECO:0007669"/>
    <property type="project" value="TreeGrafter"/>
</dbReference>
<dbReference type="GO" id="GO:0016712">
    <property type="term" value="F:oxidoreductase activity, acting on paired donors, with incorporation or reduction of molecular oxygen, reduced flavin or flavoprotein as one donor, and incorporation of one atom of oxygen"/>
    <property type="evidence" value="ECO:0007669"/>
    <property type="project" value="InterPro"/>
</dbReference>
<dbReference type="GO" id="GO:0005506">
    <property type="term" value="F:iron ion binding"/>
    <property type="evidence" value="ECO:0007669"/>
    <property type="project" value="InterPro"/>
</dbReference>
<organism evidence="11 12">
    <name type="scientific">Mizuhopecten yessoensis</name>
    <name type="common">Japanese scallop</name>
    <name type="synonym">Patinopecten yessoensis</name>
    <dbReference type="NCBI Taxonomy" id="6573"/>
    <lineage>
        <taxon>Eukaryota</taxon>
        <taxon>Metazoa</taxon>
        <taxon>Spiralia</taxon>
        <taxon>Lophotrochozoa</taxon>
        <taxon>Mollusca</taxon>
        <taxon>Bivalvia</taxon>
        <taxon>Autobranchia</taxon>
        <taxon>Pteriomorphia</taxon>
        <taxon>Pectinida</taxon>
        <taxon>Pectinoidea</taxon>
        <taxon>Pectinidae</taxon>
        <taxon>Mizuhopecten</taxon>
    </lineage>
</organism>
<comment type="subcellular location">
    <subcellularLocation>
        <location evidence="2">Membrane</location>
    </subcellularLocation>
</comment>
<evidence type="ECO:0000256" key="9">
    <source>
        <dbReference type="PIRSR" id="PIRSR602401-1"/>
    </source>
</evidence>
<dbReference type="InterPro" id="IPR050182">
    <property type="entry name" value="Cytochrome_P450_fam2"/>
</dbReference>
<dbReference type="FunFam" id="1.10.630.10:FF:000036">
    <property type="entry name" value="CYtochrome P450 family"/>
    <property type="match status" value="1"/>
</dbReference>
<dbReference type="OrthoDB" id="6081913at2759"/>
<sequence>MLDMLLNMDPLTVALGILGLLFLLKLVYTPRNSPPGPIGYPVLGNVPLLLSGNKTATFRKLRREYGDVVGLRLGCTNTVVVNGYDTLKEAFVKHGDVLSDRPNDIVFRHLSDYGKGIVGSTGDFWKHTRTFSLGALREFGFGKRSLESKIQEEVSVFLDIVADKNGEPFFLGAIAQISISNIICSIAFGERYDHDDKEFKNLLHMLDKAFFLTAKATIVNFFPFLRFLPGDMTYFKAMKTNLGNIRAYLQKQIDQHRDTFDEENIRDFIDAFLKEELSQGTSEVLHDENLKVVLGNLYIAGTETTATTIKWAILFLIHNPEVQTKVRQEIENVIGCSRIPSMNDKPEMVYTEAFIHETLRMGNIAPLALQHAVKHDCTLKGYTLRKGDVLLPNLDSVMFDESLFEDPHTFYPDRFIGDDGKLNGTERHVLAFSLGRRVCFGESLARMELFLFLTTLIQRFNLLPEDEQNLPTLEPIVTITNSPQNYKFKAVKLK</sequence>
<comment type="cofactor">
    <cofactor evidence="1 9">
        <name>heme</name>
        <dbReference type="ChEBI" id="CHEBI:30413"/>
    </cofactor>
</comment>
<protein>
    <submittedName>
        <fullName evidence="11">Cytochrome P450 2J2</fullName>
    </submittedName>
</protein>
<keyword evidence="9 10" id="KW-0349">Heme</keyword>
<accession>A0A210QAS1</accession>
<dbReference type="STRING" id="6573.A0A210QAS1"/>
<dbReference type="Gene3D" id="1.10.630.10">
    <property type="entry name" value="Cytochrome P450"/>
    <property type="match status" value="1"/>
</dbReference>
<dbReference type="GO" id="GO:0005737">
    <property type="term" value="C:cytoplasm"/>
    <property type="evidence" value="ECO:0007669"/>
    <property type="project" value="TreeGrafter"/>
</dbReference>
<dbReference type="PRINTS" id="PR00463">
    <property type="entry name" value="EP450I"/>
</dbReference>
<dbReference type="AlphaFoldDB" id="A0A210QAS1"/>
<evidence type="ECO:0000313" key="11">
    <source>
        <dbReference type="EMBL" id="OWF45795.1"/>
    </source>
</evidence>
<dbReference type="GO" id="GO:0020037">
    <property type="term" value="F:heme binding"/>
    <property type="evidence" value="ECO:0007669"/>
    <property type="project" value="InterPro"/>
</dbReference>
<feature type="binding site" description="axial binding residue" evidence="9">
    <location>
        <position position="439"/>
    </location>
    <ligand>
        <name>heme</name>
        <dbReference type="ChEBI" id="CHEBI:30413"/>
    </ligand>
    <ligandPart>
        <name>Fe</name>
        <dbReference type="ChEBI" id="CHEBI:18248"/>
    </ligandPart>
</feature>
<evidence type="ECO:0000256" key="3">
    <source>
        <dbReference type="ARBA" id="ARBA00010617"/>
    </source>
</evidence>
<evidence type="ECO:0000256" key="6">
    <source>
        <dbReference type="ARBA" id="ARBA00023004"/>
    </source>
</evidence>
<evidence type="ECO:0000313" key="12">
    <source>
        <dbReference type="Proteomes" id="UP000242188"/>
    </source>
</evidence>
<evidence type="ECO:0000256" key="7">
    <source>
        <dbReference type="ARBA" id="ARBA00023033"/>
    </source>
</evidence>
<evidence type="ECO:0000256" key="4">
    <source>
        <dbReference type="ARBA" id="ARBA00022723"/>
    </source>
</evidence>
<evidence type="ECO:0000256" key="10">
    <source>
        <dbReference type="RuleBase" id="RU000461"/>
    </source>
</evidence>
<proteinExistence type="inferred from homology"/>
<dbReference type="InterPro" id="IPR036396">
    <property type="entry name" value="Cyt_P450_sf"/>
</dbReference>
<keyword evidence="4 9" id="KW-0479">Metal-binding</keyword>
<dbReference type="SUPFAM" id="SSF48264">
    <property type="entry name" value="Cytochrome P450"/>
    <property type="match status" value="1"/>
</dbReference>
<dbReference type="PRINTS" id="PR00385">
    <property type="entry name" value="P450"/>
</dbReference>
<dbReference type="EMBL" id="NEDP02004404">
    <property type="protein sequence ID" value="OWF45795.1"/>
    <property type="molecule type" value="Genomic_DNA"/>
</dbReference>
<keyword evidence="7 10" id="KW-0503">Monooxygenase</keyword>
<dbReference type="GO" id="GO:0006082">
    <property type="term" value="P:organic acid metabolic process"/>
    <property type="evidence" value="ECO:0007669"/>
    <property type="project" value="TreeGrafter"/>
</dbReference>
<dbReference type="PROSITE" id="PS00086">
    <property type="entry name" value="CYTOCHROME_P450"/>
    <property type="match status" value="1"/>
</dbReference>
<dbReference type="InterPro" id="IPR001128">
    <property type="entry name" value="Cyt_P450"/>
</dbReference>
<dbReference type="InterPro" id="IPR017972">
    <property type="entry name" value="Cyt_P450_CS"/>
</dbReference>
<keyword evidence="6 9" id="KW-0408">Iron</keyword>
<dbReference type="InterPro" id="IPR002401">
    <property type="entry name" value="Cyt_P450_E_grp-I"/>
</dbReference>
<evidence type="ECO:0000256" key="2">
    <source>
        <dbReference type="ARBA" id="ARBA00004370"/>
    </source>
</evidence>
<keyword evidence="12" id="KW-1185">Reference proteome</keyword>
<name>A0A210QAS1_MIZYE</name>
<dbReference type="PANTHER" id="PTHR24300">
    <property type="entry name" value="CYTOCHROME P450 508A4-RELATED"/>
    <property type="match status" value="1"/>
</dbReference>
<dbReference type="PANTHER" id="PTHR24300:SF403">
    <property type="entry name" value="CYTOCHROME P450 306A1"/>
    <property type="match status" value="1"/>
</dbReference>
<comment type="caution">
    <text evidence="11">The sequence shown here is derived from an EMBL/GenBank/DDBJ whole genome shotgun (WGS) entry which is preliminary data.</text>
</comment>
<evidence type="ECO:0000256" key="5">
    <source>
        <dbReference type="ARBA" id="ARBA00023002"/>
    </source>
</evidence>
<reference evidence="11 12" key="1">
    <citation type="journal article" date="2017" name="Nat. Ecol. Evol.">
        <title>Scallop genome provides insights into evolution of bilaterian karyotype and development.</title>
        <authorList>
            <person name="Wang S."/>
            <person name="Zhang J."/>
            <person name="Jiao W."/>
            <person name="Li J."/>
            <person name="Xun X."/>
            <person name="Sun Y."/>
            <person name="Guo X."/>
            <person name="Huan P."/>
            <person name="Dong B."/>
            <person name="Zhang L."/>
            <person name="Hu X."/>
            <person name="Sun X."/>
            <person name="Wang J."/>
            <person name="Zhao C."/>
            <person name="Wang Y."/>
            <person name="Wang D."/>
            <person name="Huang X."/>
            <person name="Wang R."/>
            <person name="Lv J."/>
            <person name="Li Y."/>
            <person name="Zhang Z."/>
            <person name="Liu B."/>
            <person name="Lu W."/>
            <person name="Hui Y."/>
            <person name="Liang J."/>
            <person name="Zhou Z."/>
            <person name="Hou R."/>
            <person name="Li X."/>
            <person name="Liu Y."/>
            <person name="Li H."/>
            <person name="Ning X."/>
            <person name="Lin Y."/>
            <person name="Zhao L."/>
            <person name="Xing Q."/>
            <person name="Dou J."/>
            <person name="Li Y."/>
            <person name="Mao J."/>
            <person name="Guo H."/>
            <person name="Dou H."/>
            <person name="Li T."/>
            <person name="Mu C."/>
            <person name="Jiang W."/>
            <person name="Fu Q."/>
            <person name="Fu X."/>
            <person name="Miao Y."/>
            <person name="Liu J."/>
            <person name="Yu Q."/>
            <person name="Li R."/>
            <person name="Liao H."/>
            <person name="Li X."/>
            <person name="Kong Y."/>
            <person name="Jiang Z."/>
            <person name="Chourrout D."/>
            <person name="Li R."/>
            <person name="Bao Z."/>
        </authorList>
    </citation>
    <scope>NUCLEOTIDE SEQUENCE [LARGE SCALE GENOMIC DNA]</scope>
    <source>
        <strain evidence="11 12">PY_sf001</strain>
    </source>
</reference>
<gene>
    <name evidence="11" type="ORF">KP79_PYT13038</name>
</gene>
<evidence type="ECO:0000256" key="1">
    <source>
        <dbReference type="ARBA" id="ARBA00001971"/>
    </source>
</evidence>
<keyword evidence="8" id="KW-0472">Membrane</keyword>